<reference evidence="1 2" key="1">
    <citation type="submission" date="2018-01" db="EMBL/GenBank/DDBJ databases">
        <authorList>
            <person name="Gaut B.S."/>
            <person name="Morton B.R."/>
            <person name="Clegg M.T."/>
            <person name="Duvall M.R."/>
        </authorList>
    </citation>
    <scope>NUCLEOTIDE SEQUENCE [LARGE SCALE GENOMIC DNA]</scope>
    <source>
        <strain evidence="1">Cupriavidus taiwanensis cmp 52</strain>
    </source>
</reference>
<proteinExistence type="predicted"/>
<dbReference type="AlphaFoldDB" id="A0A375JEA8"/>
<accession>A0A375JEA8</accession>
<organism evidence="1 2">
    <name type="scientific">Cupriavidus taiwanensis</name>
    <dbReference type="NCBI Taxonomy" id="164546"/>
    <lineage>
        <taxon>Bacteria</taxon>
        <taxon>Pseudomonadati</taxon>
        <taxon>Pseudomonadota</taxon>
        <taxon>Betaproteobacteria</taxon>
        <taxon>Burkholderiales</taxon>
        <taxon>Burkholderiaceae</taxon>
        <taxon>Cupriavidus</taxon>
    </lineage>
</organism>
<protein>
    <submittedName>
        <fullName evidence="1">Uncharacterized protein</fullName>
    </submittedName>
</protein>
<evidence type="ECO:0000313" key="2">
    <source>
        <dbReference type="Proteomes" id="UP000256805"/>
    </source>
</evidence>
<name>A0A375JEA8_9BURK</name>
<evidence type="ECO:0000313" key="1">
    <source>
        <dbReference type="EMBL" id="SPS01936.1"/>
    </source>
</evidence>
<gene>
    <name evidence="1" type="ORF">CBM2634_B70026</name>
</gene>
<sequence length="78" mass="8459">MPAFVLMVTKPDVHGLRERCKVCHKHGQWPVARGGEARVKISQKLTATAGVNAAGRQHRNIRCIDASVVNSDSTIAVI</sequence>
<dbReference type="Proteomes" id="UP000256805">
    <property type="component" value="Unassembled WGS sequence"/>
</dbReference>
<dbReference type="EMBL" id="OVTA01000048">
    <property type="protein sequence ID" value="SPS01936.1"/>
    <property type="molecule type" value="Genomic_DNA"/>
</dbReference>